<dbReference type="STRING" id="1090322.MettiDRAFT_1392"/>
<dbReference type="PANTHER" id="PTHR40705">
    <property type="entry name" value="TRNA(ILE2) 2-AGMATINYLCYTIDINE SYNTHETASE TIAS"/>
    <property type="match status" value="1"/>
</dbReference>
<evidence type="ECO:0000256" key="4">
    <source>
        <dbReference type="ARBA" id="ARBA00022741"/>
    </source>
</evidence>
<comment type="similarity">
    <text evidence="6">Belongs to the TiaS family.</text>
</comment>
<evidence type="ECO:0000259" key="8">
    <source>
        <dbReference type="Pfam" id="PF22641"/>
    </source>
</evidence>
<dbReference type="GO" id="GO:0003677">
    <property type="term" value="F:DNA binding"/>
    <property type="evidence" value="ECO:0007669"/>
    <property type="project" value="UniProtKB-KW"/>
</dbReference>
<dbReference type="GO" id="GO:0005737">
    <property type="term" value="C:cytoplasm"/>
    <property type="evidence" value="ECO:0007669"/>
    <property type="project" value="UniProtKB-SubCell"/>
</dbReference>
<evidence type="ECO:0000313" key="10">
    <source>
        <dbReference type="EMBL" id="ETA67951.1"/>
    </source>
</evidence>
<dbReference type="GO" id="GO:0002101">
    <property type="term" value="P:tRNA wobble cytosine modification"/>
    <property type="evidence" value="ECO:0007669"/>
    <property type="project" value="UniProtKB-UniRule"/>
</dbReference>
<comment type="function">
    <text evidence="6">ATP-dependent agmatine transferase that catalyzes the formation of 2-agmatinylcytidine (agm2C) at the wobble position (C34) of tRNA(Ile2), converting the codon specificity from AUG to AUA.</text>
</comment>
<feature type="domain" description="TiaS-like TCKD" evidence="8">
    <location>
        <begin position="9"/>
        <end position="134"/>
    </location>
</feature>
<gene>
    <name evidence="6" type="primary">tiaS</name>
    <name evidence="10" type="ORF">MettiDRAFT_1392</name>
</gene>
<protein>
    <recommendedName>
        <fullName evidence="6">tRNA(Ile2) 2-agmatinylcytidine synthetase TiaS</fullName>
        <shortName evidence="6">tRNA(Ile2)-agm2C synthetase</shortName>
        <ecNumber evidence="6">6.3.4.22</ecNumber>
    </recommendedName>
    <alternativeName>
        <fullName evidence="6">tRNA(Ile2) agmatidine synthetase</fullName>
    </alternativeName>
</protein>
<keyword evidence="1 6" id="KW-0963">Cytoplasm</keyword>
<proteinExistence type="inferred from homology"/>
<dbReference type="CDD" id="cd04482">
    <property type="entry name" value="RPA2_OBF_like"/>
    <property type="match status" value="1"/>
</dbReference>
<keyword evidence="2 6" id="KW-0436">Ligase</keyword>
<dbReference type="GO" id="GO:0005524">
    <property type="term" value="F:ATP binding"/>
    <property type="evidence" value="ECO:0007669"/>
    <property type="project" value="UniProtKB-KW"/>
</dbReference>
<dbReference type="Pfam" id="PF23783">
    <property type="entry name" value="Zn_ribbon_TiaS"/>
    <property type="match status" value="1"/>
</dbReference>
<dbReference type="InterPro" id="IPR053870">
    <property type="entry name" value="TiaS-like_TCKD"/>
</dbReference>
<feature type="domain" description="TiaS C-terminal zinc ribbon" evidence="9">
    <location>
        <begin position="361"/>
        <end position="401"/>
    </location>
</feature>
<reference evidence="10 11" key="1">
    <citation type="submission" date="2013-08" db="EMBL/GenBank/DDBJ databases">
        <authorList>
            <consortium name="DOE Joint Genome Institute"/>
            <person name="Eisen J."/>
            <person name="Huntemann M."/>
            <person name="Han J."/>
            <person name="Chen A."/>
            <person name="Kyrpides N."/>
            <person name="Mavromatis K."/>
            <person name="Markowitz V."/>
            <person name="Palaniappan K."/>
            <person name="Ivanova N."/>
            <person name="Schaumberg A."/>
            <person name="Pati A."/>
            <person name="Liolios K."/>
            <person name="Nordberg H.P."/>
            <person name="Cantor M.N."/>
            <person name="Hua S.X."/>
            <person name="Woyke T."/>
        </authorList>
    </citation>
    <scope>NUCLEOTIDE SEQUENCE [LARGE SCALE GENOMIC DNA]</scope>
    <source>
        <strain evidence="10 11">DSM 2278</strain>
    </source>
</reference>
<name>W9DX00_METTI</name>
<dbReference type="EC" id="6.3.4.22" evidence="6"/>
<evidence type="ECO:0000259" key="7">
    <source>
        <dbReference type="Pfam" id="PF08489"/>
    </source>
</evidence>
<keyword evidence="11" id="KW-1185">Reference proteome</keyword>
<organism evidence="10 11">
    <name type="scientific">Methanolobus tindarius DSM 2278</name>
    <dbReference type="NCBI Taxonomy" id="1090322"/>
    <lineage>
        <taxon>Archaea</taxon>
        <taxon>Methanobacteriati</taxon>
        <taxon>Methanobacteriota</taxon>
        <taxon>Stenosarchaea group</taxon>
        <taxon>Methanomicrobia</taxon>
        <taxon>Methanosarcinales</taxon>
        <taxon>Methanosarcinaceae</taxon>
        <taxon>Methanolobus</taxon>
    </lineage>
</organism>
<keyword evidence="5 6" id="KW-0067">ATP-binding</keyword>
<evidence type="ECO:0000256" key="6">
    <source>
        <dbReference type="HAMAP-Rule" id="MF_01892"/>
    </source>
</evidence>
<dbReference type="AlphaFoldDB" id="W9DX00"/>
<dbReference type="PANTHER" id="PTHR40705:SF1">
    <property type="entry name" value="TRNA(ILE2) 2-AGMATINYLCYTIDINE SYNTHETASE TIAS"/>
    <property type="match status" value="1"/>
</dbReference>
<feature type="domain" description="TiaS FLD" evidence="7">
    <location>
        <begin position="147"/>
        <end position="262"/>
    </location>
</feature>
<dbReference type="Pfam" id="PF08489">
    <property type="entry name" value="TiaS_FLD"/>
    <property type="match status" value="1"/>
</dbReference>
<evidence type="ECO:0000256" key="2">
    <source>
        <dbReference type="ARBA" id="ARBA00022598"/>
    </source>
</evidence>
<comment type="catalytic activity">
    <reaction evidence="6">
        <text>cytidine(34) in tRNA(Ile2) + agmatine + ATP + H2O = 2-agmatinylcytidine(34) in tRNA(Ile2) + AMP + 2 phosphate + 2 H(+)</text>
        <dbReference type="Rhea" id="RHEA:43608"/>
        <dbReference type="Rhea" id="RHEA-COMP:10625"/>
        <dbReference type="Rhea" id="RHEA-COMP:10626"/>
        <dbReference type="ChEBI" id="CHEBI:15377"/>
        <dbReference type="ChEBI" id="CHEBI:15378"/>
        <dbReference type="ChEBI" id="CHEBI:30616"/>
        <dbReference type="ChEBI" id="CHEBI:43474"/>
        <dbReference type="ChEBI" id="CHEBI:58145"/>
        <dbReference type="ChEBI" id="CHEBI:82748"/>
        <dbReference type="ChEBI" id="CHEBI:83545"/>
        <dbReference type="ChEBI" id="CHEBI:456215"/>
        <dbReference type="EC" id="6.3.4.22"/>
    </reaction>
</comment>
<evidence type="ECO:0000256" key="5">
    <source>
        <dbReference type="ARBA" id="ARBA00022840"/>
    </source>
</evidence>
<dbReference type="InterPro" id="IPR013696">
    <property type="entry name" value="TiaS_FLD"/>
</dbReference>
<dbReference type="RefSeq" id="WP_023845087.1">
    <property type="nucleotide sequence ID" value="NZ_AZAJ01000001.1"/>
</dbReference>
<keyword evidence="4 6" id="KW-0547">Nucleotide-binding</keyword>
<sequence length="434" mass="48284">MSSEITKMVIGIDDTDSREGMCTTYLCALLRDELSSFAQVISEPILVRLNPTIPFKTRGNASVALFIECDDKEKIIGHVTDKVSSMACLDNENTNPGVVFVDEEQFDSVSDKLSSFFKRAVKDVITIDEAKELASELNLEFQAFKNGRGLIGALSACGAMLDPDWDHTYEFLAYREKDVWGTRRSVDESSLFEADKQTYPDTWDTVDLVNDMVVCVPHSGDPVLYGIRGKDAGSVKKAASFVVSEPVERVCIYRTNQGTDMHLVSVSSISDIEEMHSYILEGEVCSEPVTIRGGHTIFMLKDVSGDVIDCAAFEPTKNFRELIRKLIPGDRVVVYGSVTENTINIEKIKITELSKAYDIRNPPCPSCGKRMKSSGSGQGYRCKKCSTSSDIPEKTEVKRDIVPGFYEVPPCARRHLAKQLLRFKNEEVPVFSGR</sequence>
<dbReference type="InterPro" id="IPR024913">
    <property type="entry name" value="tRNA_Ile2__agm2C_synt"/>
</dbReference>
<dbReference type="HAMAP" id="MF_01892">
    <property type="entry name" value="tRNA_Ile2_agm2C_synt"/>
    <property type="match status" value="1"/>
</dbReference>
<evidence type="ECO:0000259" key="9">
    <source>
        <dbReference type="Pfam" id="PF23783"/>
    </source>
</evidence>
<dbReference type="Gene3D" id="2.40.50.1010">
    <property type="match status" value="1"/>
</dbReference>
<keyword evidence="3 6" id="KW-0819">tRNA processing</keyword>
<accession>W9DX00</accession>
<keyword evidence="10" id="KW-0238">DNA-binding</keyword>
<dbReference type="Gene3D" id="3.90.600.20">
    <property type="match status" value="1"/>
</dbReference>
<dbReference type="Gene3D" id="3.30.70.2200">
    <property type="match status" value="1"/>
</dbReference>
<dbReference type="Pfam" id="PF22641">
    <property type="entry name" value="TiaS_TCKD"/>
    <property type="match status" value="1"/>
</dbReference>
<dbReference type="EMBL" id="AZAJ01000001">
    <property type="protein sequence ID" value="ETA67951.1"/>
    <property type="molecule type" value="Genomic_DNA"/>
</dbReference>
<comment type="caution">
    <text evidence="10">The sequence shown here is derived from an EMBL/GenBank/DDBJ whole genome shotgun (WGS) entry which is preliminary data.</text>
</comment>
<evidence type="ECO:0000313" key="11">
    <source>
        <dbReference type="Proteomes" id="UP000019483"/>
    </source>
</evidence>
<evidence type="ECO:0000256" key="3">
    <source>
        <dbReference type="ARBA" id="ARBA00022694"/>
    </source>
</evidence>
<dbReference type="Proteomes" id="UP000019483">
    <property type="component" value="Unassembled WGS sequence"/>
</dbReference>
<dbReference type="InterPro" id="IPR055394">
    <property type="entry name" value="Zn_ribbon_TiaS"/>
</dbReference>
<comment type="subcellular location">
    <subcellularLocation>
        <location evidence="6">Cytoplasm</location>
    </subcellularLocation>
</comment>
<dbReference type="GO" id="GO:0016879">
    <property type="term" value="F:ligase activity, forming carbon-nitrogen bonds"/>
    <property type="evidence" value="ECO:0007669"/>
    <property type="project" value="UniProtKB-UniRule"/>
</dbReference>
<evidence type="ECO:0000256" key="1">
    <source>
        <dbReference type="ARBA" id="ARBA00022490"/>
    </source>
</evidence>